<dbReference type="SUPFAM" id="SSF48371">
    <property type="entry name" value="ARM repeat"/>
    <property type="match status" value="1"/>
</dbReference>
<evidence type="ECO:0000313" key="2">
    <source>
        <dbReference type="EMBL" id="GLH67589.1"/>
    </source>
</evidence>
<reference evidence="2" key="1">
    <citation type="journal article" date="2023" name="Antonie Van Leeuwenhoek">
        <title>Mesoterricola silvestris gen. nov., sp. nov., Mesoterricola sediminis sp. nov., Geothrix oryzae sp. nov., Geothrix edaphica sp. nov., Geothrix rubra sp. nov., and Geothrix limicola sp. nov., six novel members of Acidobacteriota isolated from soils.</title>
        <authorList>
            <person name="Itoh H."/>
            <person name="Sugisawa Y."/>
            <person name="Mise K."/>
            <person name="Xu Z."/>
            <person name="Kuniyasu M."/>
            <person name="Ushijima N."/>
            <person name="Kawano K."/>
            <person name="Kobayashi E."/>
            <person name="Shiratori Y."/>
            <person name="Masuda Y."/>
            <person name="Senoo K."/>
        </authorList>
    </citation>
    <scope>NUCLEOTIDE SEQUENCE</scope>
    <source>
        <strain evidence="2">Red802</strain>
    </source>
</reference>
<feature type="chain" id="PRO_5045040959" description="Tetratricopeptide repeat protein" evidence="1">
    <location>
        <begin position="22"/>
        <end position="272"/>
    </location>
</feature>
<evidence type="ECO:0000313" key="3">
    <source>
        <dbReference type="Proteomes" id="UP001165044"/>
    </source>
</evidence>
<organism evidence="2 3">
    <name type="scientific">Geothrix edaphica</name>
    <dbReference type="NCBI Taxonomy" id="2927976"/>
    <lineage>
        <taxon>Bacteria</taxon>
        <taxon>Pseudomonadati</taxon>
        <taxon>Acidobacteriota</taxon>
        <taxon>Holophagae</taxon>
        <taxon>Holophagales</taxon>
        <taxon>Holophagaceae</taxon>
        <taxon>Geothrix</taxon>
    </lineage>
</organism>
<dbReference type="SUPFAM" id="SSF48452">
    <property type="entry name" value="TPR-like"/>
    <property type="match status" value="1"/>
</dbReference>
<sequence length="272" mass="29809">MTLALLLAVPALVAPASPEPAAILLAAPESPVETLFRQGRDLRYAQRWYQAAQAYRSLIREFPGSSRVPDARYWLASSLEQDQRWDEAAEAYTEFLAKHPDQRLLGKEARLNRVRCWGVRQWDSPGAQAGLAGALSDDREEVRIAAALQLAKRRDGRAVPVLQAGLRADASSEACRLALQAMGVQPQAAGPAQGRFLVIRVKERAKAEALTVRLTLGLARAVGGYLSDEQLRQARRKGVDLERLMDQAINSPKGTELFSLDDGKSTVTVTVE</sequence>
<comment type="caution">
    <text evidence="2">The sequence shown here is derived from an EMBL/GenBank/DDBJ whole genome shotgun (WGS) entry which is preliminary data.</text>
</comment>
<dbReference type="EMBL" id="BSDC01000002">
    <property type="protein sequence ID" value="GLH67589.1"/>
    <property type="molecule type" value="Genomic_DNA"/>
</dbReference>
<keyword evidence="1" id="KW-0732">Signal</keyword>
<dbReference type="Pfam" id="PF13432">
    <property type="entry name" value="TPR_16"/>
    <property type="match status" value="1"/>
</dbReference>
<protein>
    <recommendedName>
        <fullName evidence="4">Tetratricopeptide repeat protein</fullName>
    </recommendedName>
</protein>
<evidence type="ECO:0000256" key="1">
    <source>
        <dbReference type="SAM" id="SignalP"/>
    </source>
</evidence>
<gene>
    <name evidence="2" type="ORF">GETHED_19530</name>
</gene>
<proteinExistence type="predicted"/>
<dbReference type="RefSeq" id="WP_285608817.1">
    <property type="nucleotide sequence ID" value="NZ_BSDC01000002.1"/>
</dbReference>
<keyword evidence="3" id="KW-1185">Reference proteome</keyword>
<feature type="signal peptide" evidence="1">
    <location>
        <begin position="1"/>
        <end position="21"/>
    </location>
</feature>
<name>A0ABQ5PZS6_9BACT</name>
<dbReference type="Proteomes" id="UP001165044">
    <property type="component" value="Unassembled WGS sequence"/>
</dbReference>
<dbReference type="InterPro" id="IPR011990">
    <property type="entry name" value="TPR-like_helical_dom_sf"/>
</dbReference>
<dbReference type="Pfam" id="PF13646">
    <property type="entry name" value="HEAT_2"/>
    <property type="match status" value="1"/>
</dbReference>
<accession>A0ABQ5PZS6</accession>
<dbReference type="Gene3D" id="1.25.40.10">
    <property type="entry name" value="Tetratricopeptide repeat domain"/>
    <property type="match status" value="1"/>
</dbReference>
<evidence type="ECO:0008006" key="4">
    <source>
        <dbReference type="Google" id="ProtNLM"/>
    </source>
</evidence>
<dbReference type="InterPro" id="IPR016024">
    <property type="entry name" value="ARM-type_fold"/>
</dbReference>